<feature type="domain" description="Lantibiotic dehydratase N-terminal" evidence="1">
    <location>
        <begin position="128"/>
        <end position="370"/>
    </location>
</feature>
<dbReference type="InterPro" id="IPR006827">
    <property type="entry name" value="Lant_deHydtase_N"/>
</dbReference>
<dbReference type="RefSeq" id="WP_068921148.1">
    <property type="nucleotide sequence ID" value="NZ_JPMW01000001.1"/>
</dbReference>
<proteinExistence type="predicted"/>
<gene>
    <name evidence="2" type="primary">pbtB1</name>
</gene>
<feature type="domain" description="Lantibiotic dehydratase N-terminal" evidence="1">
    <location>
        <begin position="598"/>
        <end position="731"/>
    </location>
</feature>
<reference evidence="2" key="2">
    <citation type="journal article" date="2014" name="PLoS ONE">
        <title>Heterologous Expression of the Thiopeptide Antibiotic GE2270 from Planobispora rosea ATCC 53733 in Streptomyces coelicolor Requires Deletion of Ribosomal Genes from the Expression Construct.</title>
        <authorList>
            <person name="Flinspach K."/>
            <person name="Kapitzke C."/>
            <person name="Tocchetti A."/>
            <person name="Sosio M."/>
            <person name="Apel A.K."/>
        </authorList>
    </citation>
    <scope>NUCLEOTIDE SEQUENCE</scope>
    <source>
        <strain evidence="2">ATCC 53733</strain>
    </source>
</reference>
<dbReference type="Pfam" id="PF04738">
    <property type="entry name" value="Lant_dehydr_N"/>
    <property type="match status" value="2"/>
</dbReference>
<organism evidence="2">
    <name type="scientific">Planobispora rosea</name>
    <dbReference type="NCBI Taxonomy" id="35762"/>
    <lineage>
        <taxon>Bacteria</taxon>
        <taxon>Bacillati</taxon>
        <taxon>Actinomycetota</taxon>
        <taxon>Actinomycetes</taxon>
        <taxon>Streptosporangiales</taxon>
        <taxon>Streptosporangiaceae</taxon>
        <taxon>Planobispora</taxon>
    </lineage>
</organism>
<evidence type="ECO:0000259" key="1">
    <source>
        <dbReference type="Pfam" id="PF04738"/>
    </source>
</evidence>
<dbReference type="OrthoDB" id="2442707at2"/>
<reference evidence="2" key="1">
    <citation type="journal article" date="2013" name="Chem. Biol.">
        <title>Capturing linear intermediates and C-terminal variants during maturation of the thiopeptide GE2270.</title>
        <authorList>
            <person name="Tocchetti A."/>
            <person name="Maffioli S."/>
            <person name="Iorio M."/>
            <person name="Alt S."/>
            <person name="Mazzei E."/>
            <person name="Brunati C."/>
            <person name="Sosio M."/>
            <person name="Donadio S."/>
        </authorList>
    </citation>
    <scope>NUCLEOTIDE SEQUENCE</scope>
    <source>
        <strain evidence="2">ATCC 53733</strain>
    </source>
</reference>
<evidence type="ECO:0000313" key="2">
    <source>
        <dbReference type="EMBL" id="AGY49582.1"/>
    </source>
</evidence>
<name>U5Q0A0_PLARO</name>
<protein>
    <submittedName>
        <fullName evidence="2">PbtB1</fullName>
    </submittedName>
</protein>
<dbReference type="EMBL" id="KF366381">
    <property type="protein sequence ID" value="AGY49582.1"/>
    <property type="molecule type" value="Genomic_DNA"/>
</dbReference>
<dbReference type="AlphaFoldDB" id="U5Q0A0"/>
<sequence>MNRAVARVGGLPLSALDALACPDATALAACVVSLTDELSRRAAVLSDLLYEVIGAAEEHKPVLVAIRRDLHGLRRPKRIEVLPAALLDRVHEWISLWEQRARARAALPEVLAGEARTAWASLRELAAAPAVRHGLAHASPDLSAELEKWLADPGRRPRAGTLASLLRYVTRVAAKTSPFSTFTSVHRVHWEMEGTGWEIPDSPPTVVVEADVGLRLLVEFMVPRWPGPAAARTVRLSPTAYMSGRKLLFLGPDGRTRALERTAALDALVELLRAEHGARWDVVAGKLAAEDREQGEETLARLVRGGLVEAVVPVPGQAARPFAALADWARAAEVAHPLNRIQQALDLTGPLGTGDPATSACTEAARRVTAELPALSLPAMPLPELRRRVLRESTVGAPVTCALPEWRPALADLERVRRWLAVHDPMLPLRLSLADHVRDWFGPDSSPPLLEVYLRVEAAQPGSPLHPDFLERPDPLADVADPRLRGLRDLRVRTIEALHGGRAEEMLGELPGWIGDPGPVTCYVQPFHEEGELRLVLNTAHGGHGRGITRWSRLLGGSPVPVSPGYLAAELPGVFGHSLNLRAPGTEWELDYPGAVGQAPPDRRIPLTELQVRHDQARGLVTLWWPRAGRRVVPVHAGMMSETLLPPLARLLVEAFGTTYLTHPTLPAIPRASGPRIDLGRVTLARAQWTVGQDAVPRREDDDADHFVAVQRWLRRTGIPRRCFVRVRERQVSRDRIAFDKRHKPVFIDFGSWPSVLEFDRMVERTTGELEVAEALPDGDRAVEFAIEVGEP</sequence>
<accession>U5Q0A0</accession>